<gene>
    <name evidence="2" type="ORF">MSHI_21200</name>
</gene>
<accession>A0A7I7MPM3</accession>
<dbReference type="KEGG" id="mshj:MSHI_21200"/>
<reference evidence="2 3" key="1">
    <citation type="journal article" date="2019" name="Emerg. Microbes Infect.">
        <title>Comprehensive subspecies identification of 175 nontuberculous mycobacteria species based on 7547 genomic profiles.</title>
        <authorList>
            <person name="Matsumoto Y."/>
            <person name="Kinjo T."/>
            <person name="Motooka D."/>
            <person name="Nabeya D."/>
            <person name="Jung N."/>
            <person name="Uechi K."/>
            <person name="Horii T."/>
            <person name="Iida T."/>
            <person name="Fujita J."/>
            <person name="Nakamura S."/>
        </authorList>
    </citation>
    <scope>NUCLEOTIDE SEQUENCE [LARGE SCALE GENOMIC DNA]</scope>
    <source>
        <strain evidence="2 3">JCM 14233</strain>
    </source>
</reference>
<name>A0A7I7MPM3_9MYCO</name>
<dbReference type="EMBL" id="AP022575">
    <property type="protein sequence ID" value="BBX74214.1"/>
    <property type="molecule type" value="Genomic_DNA"/>
</dbReference>
<dbReference type="GO" id="GO:0016627">
    <property type="term" value="F:oxidoreductase activity, acting on the CH-CH group of donors"/>
    <property type="evidence" value="ECO:0007669"/>
    <property type="project" value="InterPro"/>
</dbReference>
<dbReference type="InterPro" id="IPR046373">
    <property type="entry name" value="Acyl-CoA_Oxase/DH_mid-dom_sf"/>
</dbReference>
<dbReference type="SUPFAM" id="SSF56645">
    <property type="entry name" value="Acyl-CoA dehydrogenase NM domain-like"/>
    <property type="match status" value="1"/>
</dbReference>
<evidence type="ECO:0000256" key="1">
    <source>
        <dbReference type="SAM" id="MobiDB-lite"/>
    </source>
</evidence>
<keyword evidence="3" id="KW-1185">Reference proteome</keyword>
<feature type="region of interest" description="Disordered" evidence="1">
    <location>
        <begin position="1"/>
        <end position="26"/>
    </location>
</feature>
<evidence type="ECO:0000313" key="3">
    <source>
        <dbReference type="Proteomes" id="UP000467236"/>
    </source>
</evidence>
<dbReference type="AlphaFoldDB" id="A0A7I7MPM3"/>
<dbReference type="InterPro" id="IPR009100">
    <property type="entry name" value="AcylCoA_DH/oxidase_NM_dom_sf"/>
</dbReference>
<sequence length="61" mass="6954">MDRDTTAVGLRQSRRHGRAVRDAHHPEDWIVSGQKVWTSMAQHAQLAILVATHRSERAQAR</sequence>
<organism evidence="2 3">
    <name type="scientific">Mycobacterium shinjukuense</name>
    <dbReference type="NCBI Taxonomy" id="398694"/>
    <lineage>
        <taxon>Bacteria</taxon>
        <taxon>Bacillati</taxon>
        <taxon>Actinomycetota</taxon>
        <taxon>Actinomycetes</taxon>
        <taxon>Mycobacteriales</taxon>
        <taxon>Mycobacteriaceae</taxon>
        <taxon>Mycobacterium</taxon>
    </lineage>
</organism>
<protein>
    <recommendedName>
        <fullName evidence="4">Acyl-CoA dehydrogenase</fullName>
    </recommendedName>
</protein>
<proteinExistence type="predicted"/>
<dbReference type="Gene3D" id="2.40.110.10">
    <property type="entry name" value="Butyryl-CoA Dehydrogenase, subunit A, domain 2"/>
    <property type="match status" value="1"/>
</dbReference>
<dbReference type="Proteomes" id="UP000467236">
    <property type="component" value="Chromosome"/>
</dbReference>
<evidence type="ECO:0008006" key="4">
    <source>
        <dbReference type="Google" id="ProtNLM"/>
    </source>
</evidence>
<evidence type="ECO:0000313" key="2">
    <source>
        <dbReference type="EMBL" id="BBX74214.1"/>
    </source>
</evidence>